<dbReference type="PROSITE" id="PS51363">
    <property type="entry name" value="W2"/>
    <property type="match status" value="1"/>
</dbReference>
<evidence type="ECO:0000256" key="9">
    <source>
        <dbReference type="SAM" id="MobiDB-lite"/>
    </source>
</evidence>
<accession>A0A811PJ47</accession>
<feature type="compositionally biased region" description="Polar residues" evidence="9">
    <location>
        <begin position="438"/>
        <end position="461"/>
    </location>
</feature>
<dbReference type="FunFam" id="3.90.550.10:FF:000106">
    <property type="entry name" value="Translation initiation factor eIF-2B subunit epsilon"/>
    <property type="match status" value="1"/>
</dbReference>
<evidence type="ECO:0000259" key="10">
    <source>
        <dbReference type="PROSITE" id="PS51363"/>
    </source>
</evidence>
<evidence type="ECO:0000256" key="6">
    <source>
        <dbReference type="ARBA" id="ARBA00044144"/>
    </source>
</evidence>
<dbReference type="SUPFAM" id="SSF53448">
    <property type="entry name" value="Nucleotide-diphospho-sugar transferases"/>
    <property type="match status" value="1"/>
</dbReference>
<comment type="subunit">
    <text evidence="8">Component of the translation initiation factor 2B (eIF2B) complex which is a heterodecamer of two sets of five different subunits: alpha, beta, gamma, delta and epsilon. Subunits alpha, beta and delta comprise a regulatory subcomplex and subunits epsilon and gamma comprise a catalytic subcomplex. Within the complex, the hexameric regulatory complex resides at the center, with the two heterodimeric catalytic subcomplexes bound on opposite sides.</text>
</comment>
<dbReference type="Pfam" id="PF02020">
    <property type="entry name" value="W2"/>
    <property type="match status" value="1"/>
</dbReference>
<evidence type="ECO:0000256" key="2">
    <source>
        <dbReference type="ARBA" id="ARBA00007878"/>
    </source>
</evidence>
<dbReference type="GO" id="GO:0031369">
    <property type="term" value="F:translation initiation factor binding"/>
    <property type="evidence" value="ECO:0007669"/>
    <property type="project" value="InterPro"/>
</dbReference>
<comment type="subcellular location">
    <subcellularLocation>
        <location evidence="1">Cytoplasm</location>
        <location evidence="1">Cytosol</location>
    </subcellularLocation>
</comment>
<feature type="region of interest" description="Disordered" evidence="9">
    <location>
        <begin position="510"/>
        <end position="542"/>
    </location>
</feature>
<dbReference type="SMART" id="SM00515">
    <property type="entry name" value="eIF5C"/>
    <property type="match status" value="1"/>
</dbReference>
<keyword evidence="4" id="KW-0396">Initiation factor</keyword>
<dbReference type="PANTHER" id="PTHR45887:SF1">
    <property type="entry name" value="TRANSLATION INITIATION FACTOR EIF-2B SUBUNIT EPSILON"/>
    <property type="match status" value="1"/>
</dbReference>
<dbReference type="SUPFAM" id="SSF51161">
    <property type="entry name" value="Trimeric LpxA-like enzymes"/>
    <property type="match status" value="1"/>
</dbReference>
<dbReference type="GO" id="GO:0005085">
    <property type="term" value="F:guanyl-nucleotide exchange factor activity"/>
    <property type="evidence" value="ECO:0007669"/>
    <property type="project" value="InterPro"/>
</dbReference>
<dbReference type="CDD" id="cd05787">
    <property type="entry name" value="LbH_eIF2B_epsilon"/>
    <property type="match status" value="1"/>
</dbReference>
<gene>
    <name evidence="11" type="ORF">NCGR_LOCUS27451</name>
</gene>
<protein>
    <recommendedName>
        <fullName evidence="6">Translation initiation factor eIF2B subunit epsilon</fullName>
    </recommendedName>
    <alternativeName>
        <fullName evidence="7">eIF2B GDP-GTP exchange factor subunit epsilon</fullName>
    </alternativeName>
</protein>
<dbReference type="CDD" id="cd11558">
    <property type="entry name" value="W2_eIF2B_epsilon"/>
    <property type="match status" value="1"/>
</dbReference>
<evidence type="ECO:0000256" key="5">
    <source>
        <dbReference type="ARBA" id="ARBA00022917"/>
    </source>
</evidence>
<evidence type="ECO:0000256" key="1">
    <source>
        <dbReference type="ARBA" id="ARBA00004514"/>
    </source>
</evidence>
<proteinExistence type="inferred from homology"/>
<evidence type="ECO:0000313" key="12">
    <source>
        <dbReference type="Proteomes" id="UP000604825"/>
    </source>
</evidence>
<dbReference type="PANTHER" id="PTHR45887">
    <property type="entry name" value="TRANSLATION INITIATION FACTOR EIF-2B SUBUNIT EPSILON"/>
    <property type="match status" value="1"/>
</dbReference>
<comment type="similarity">
    <text evidence="2">Belongs to the eIF-2B gamma/epsilon subunits family.</text>
</comment>
<evidence type="ECO:0000256" key="8">
    <source>
        <dbReference type="ARBA" id="ARBA00046432"/>
    </source>
</evidence>
<dbReference type="InterPro" id="IPR051956">
    <property type="entry name" value="eIF2B_epsilon"/>
</dbReference>
<sequence length="715" mass="79070">MTTSRARPTPGGPPRRQLHAQIPPHHPRAPQGAAAAGAHADDRVHAHVAGVCGVEEAFVFCCAHSHQVKEYLEKAGWAGKSGPGSMAVTAVESHDAISAGDALRVIYDRGVIHGDFVLISGDTVSNMSLKDALQEHMDRKKKDPLAVMTMVIKHSKPSILTHQTRLGNDEIVMAIDPETKELLYYEDRADNSHLYITIDKDVLTNNPTLQLHNDMEDCYIDICSPEVLSLFTDNFDYQHLRRHFVKGLLVDDIMGYKIYTHELRSGYAARIDNFRSYDTVSKDVIQRWTYPMVPDVISSRDCSESRLHRQGVYKASDVTLSSSAQIGANSVVGSATSIGDHCKVLNSVIGEGCKIGKNVLINGSFIWDNVIIEDGCKVSNSLVCDGVHLRAGAIVEPGCVLSFKVEVGKNVVVPAHSKVSLLPQPSNEDSDEELEYADTNSGITDSPPFSSMRSNGDQSTVPLEEDESGTSETGTCGVVGYVWTSVDTGIVEEWRQSIAPIPKEKLEELRHAVSDDDGSEDESNNPTLPDKDDSSDSVVEDDDHISKFEKEVEETFQRALGGGVNRDNLILEINGLRLAYSLQHADCAGAVFYSVMKSALVAAQSTNDTLLKTTADALGKWKDLVRNYTKTVDEEMEILLKFEEMCQETTKEFSLLFPKILPYLYDTEVVSEDAILRWAEEKEHADESDKVFVRQSEAFIKWLKEAEEEDDEEEE</sequence>
<feature type="region of interest" description="Disordered" evidence="9">
    <location>
        <begin position="421"/>
        <end position="474"/>
    </location>
</feature>
<evidence type="ECO:0000256" key="3">
    <source>
        <dbReference type="ARBA" id="ARBA00022490"/>
    </source>
</evidence>
<dbReference type="Proteomes" id="UP000604825">
    <property type="component" value="Unassembled WGS sequence"/>
</dbReference>
<dbReference type="GO" id="GO:0005829">
    <property type="term" value="C:cytosol"/>
    <property type="evidence" value="ECO:0007669"/>
    <property type="project" value="UniProtKB-SubCell"/>
</dbReference>
<dbReference type="Gene3D" id="2.160.10.10">
    <property type="entry name" value="Hexapeptide repeat proteins"/>
    <property type="match status" value="1"/>
</dbReference>
<keyword evidence="3" id="KW-0963">Cytoplasm</keyword>
<dbReference type="InterPro" id="IPR044123">
    <property type="entry name" value="W2_eIF2B_epsilon"/>
</dbReference>
<dbReference type="FunFam" id="2.160.10.10:FF:000029">
    <property type="entry name" value="Trimeric LpxA-like enzyme"/>
    <property type="match status" value="1"/>
</dbReference>
<feature type="compositionally biased region" description="Low complexity" evidence="9">
    <location>
        <begin position="29"/>
        <end position="38"/>
    </location>
</feature>
<comment type="caution">
    <text evidence="11">The sequence shown here is derived from an EMBL/GenBank/DDBJ whole genome shotgun (WGS) entry which is preliminary data.</text>
</comment>
<feature type="region of interest" description="Disordered" evidence="9">
    <location>
        <begin position="1"/>
        <end position="40"/>
    </location>
</feature>
<dbReference type="InterPro" id="IPR016024">
    <property type="entry name" value="ARM-type_fold"/>
</dbReference>
<organism evidence="11 12">
    <name type="scientific">Miscanthus lutarioriparius</name>
    <dbReference type="NCBI Taxonomy" id="422564"/>
    <lineage>
        <taxon>Eukaryota</taxon>
        <taxon>Viridiplantae</taxon>
        <taxon>Streptophyta</taxon>
        <taxon>Embryophyta</taxon>
        <taxon>Tracheophyta</taxon>
        <taxon>Spermatophyta</taxon>
        <taxon>Magnoliopsida</taxon>
        <taxon>Liliopsida</taxon>
        <taxon>Poales</taxon>
        <taxon>Poaceae</taxon>
        <taxon>PACMAD clade</taxon>
        <taxon>Panicoideae</taxon>
        <taxon>Andropogonodae</taxon>
        <taxon>Andropogoneae</taxon>
        <taxon>Saccharinae</taxon>
        <taxon>Miscanthus</taxon>
    </lineage>
</organism>
<dbReference type="InterPro" id="IPR003307">
    <property type="entry name" value="W2_domain"/>
</dbReference>
<dbReference type="OrthoDB" id="424572at2759"/>
<evidence type="ECO:0000256" key="4">
    <source>
        <dbReference type="ARBA" id="ARBA00022540"/>
    </source>
</evidence>
<dbReference type="Pfam" id="PF25084">
    <property type="entry name" value="LbH_EIF2B"/>
    <property type="match status" value="1"/>
</dbReference>
<dbReference type="InterPro" id="IPR029044">
    <property type="entry name" value="Nucleotide-diphossugar_trans"/>
</dbReference>
<keyword evidence="5" id="KW-0648">Protein biosynthesis</keyword>
<evidence type="ECO:0000256" key="7">
    <source>
        <dbReference type="ARBA" id="ARBA00044345"/>
    </source>
</evidence>
<dbReference type="FunFam" id="1.25.40.180:FF:000022">
    <property type="entry name" value="Translation initiation factor eIF-2B epsilon subunit"/>
    <property type="match status" value="1"/>
</dbReference>
<keyword evidence="12" id="KW-1185">Reference proteome</keyword>
<evidence type="ECO:0000313" key="11">
    <source>
        <dbReference type="EMBL" id="CAD6241778.1"/>
    </source>
</evidence>
<name>A0A811PJ47_9POAL</name>
<feature type="domain" description="W2" evidence="10">
    <location>
        <begin position="542"/>
        <end position="713"/>
    </location>
</feature>
<dbReference type="InterPro" id="IPR011004">
    <property type="entry name" value="Trimer_LpxA-like_sf"/>
</dbReference>
<dbReference type="SUPFAM" id="SSF48371">
    <property type="entry name" value="ARM repeat"/>
    <property type="match status" value="1"/>
</dbReference>
<dbReference type="Gene3D" id="3.90.550.10">
    <property type="entry name" value="Spore Coat Polysaccharide Biosynthesis Protein SpsA, Chain A"/>
    <property type="match status" value="1"/>
</dbReference>
<dbReference type="GO" id="GO:0005851">
    <property type="term" value="C:eukaryotic translation initiation factor 2B complex"/>
    <property type="evidence" value="ECO:0007669"/>
    <property type="project" value="TreeGrafter"/>
</dbReference>
<dbReference type="GO" id="GO:0003743">
    <property type="term" value="F:translation initiation factor activity"/>
    <property type="evidence" value="ECO:0007669"/>
    <property type="project" value="TreeGrafter"/>
</dbReference>
<dbReference type="EMBL" id="CAJGYO010000007">
    <property type="protein sequence ID" value="CAD6241778.1"/>
    <property type="molecule type" value="Genomic_DNA"/>
</dbReference>
<dbReference type="Gene3D" id="1.25.40.180">
    <property type="match status" value="1"/>
</dbReference>
<dbReference type="AlphaFoldDB" id="A0A811PJ47"/>
<reference evidence="11" key="1">
    <citation type="submission" date="2020-10" db="EMBL/GenBank/DDBJ databases">
        <authorList>
            <person name="Han B."/>
            <person name="Lu T."/>
            <person name="Zhao Q."/>
            <person name="Huang X."/>
            <person name="Zhao Y."/>
        </authorList>
    </citation>
    <scope>NUCLEOTIDE SEQUENCE</scope>
</reference>
<dbReference type="InterPro" id="IPR056764">
    <property type="entry name" value="LbH_EIF2B3/5"/>
</dbReference>